<gene>
    <name evidence="2" type="ORF">MUY27_18955</name>
</gene>
<name>A0A9X1X745_9SPHI</name>
<dbReference type="AlphaFoldDB" id="A0A9X1X745"/>
<dbReference type="EMBL" id="JALJEJ010000013">
    <property type="protein sequence ID" value="MCJ8211806.1"/>
    <property type="molecule type" value="Genomic_DNA"/>
</dbReference>
<comment type="caution">
    <text evidence="2">The sequence shown here is derived from an EMBL/GenBank/DDBJ whole genome shotgun (WGS) entry which is preliminary data.</text>
</comment>
<keyword evidence="1" id="KW-0812">Transmembrane</keyword>
<proteinExistence type="predicted"/>
<feature type="transmembrane region" description="Helical" evidence="1">
    <location>
        <begin position="72"/>
        <end position="92"/>
    </location>
</feature>
<accession>A0A9X1X745</accession>
<keyword evidence="3" id="KW-1185">Reference proteome</keyword>
<evidence type="ECO:0000313" key="3">
    <source>
        <dbReference type="Proteomes" id="UP001139450"/>
    </source>
</evidence>
<reference evidence="2" key="1">
    <citation type="submission" date="2022-04" db="EMBL/GenBank/DDBJ databases">
        <title>Mucilaginibacter sp. RS28 isolated from freshwater.</title>
        <authorList>
            <person name="Ko S.-R."/>
        </authorList>
    </citation>
    <scope>NUCLEOTIDE SEQUENCE</scope>
    <source>
        <strain evidence="2">RS28</strain>
    </source>
</reference>
<protein>
    <submittedName>
        <fullName evidence="2">Uncharacterized protein</fullName>
    </submittedName>
</protein>
<dbReference type="Proteomes" id="UP001139450">
    <property type="component" value="Unassembled WGS sequence"/>
</dbReference>
<dbReference type="RefSeq" id="WP_245132756.1">
    <property type="nucleotide sequence ID" value="NZ_JALJEJ010000013.1"/>
</dbReference>
<organism evidence="2 3">
    <name type="scientific">Mucilaginibacter straminoryzae</name>
    <dbReference type="NCBI Taxonomy" id="2932774"/>
    <lineage>
        <taxon>Bacteria</taxon>
        <taxon>Pseudomonadati</taxon>
        <taxon>Bacteroidota</taxon>
        <taxon>Sphingobacteriia</taxon>
        <taxon>Sphingobacteriales</taxon>
        <taxon>Sphingobacteriaceae</taxon>
        <taxon>Mucilaginibacter</taxon>
    </lineage>
</organism>
<evidence type="ECO:0000313" key="2">
    <source>
        <dbReference type="EMBL" id="MCJ8211806.1"/>
    </source>
</evidence>
<keyword evidence="1" id="KW-0472">Membrane</keyword>
<sequence length="118" mass="13373">MGKSVIKLLFLVLSISLFVGGPLSSAFSNDHGHAQHKHHRHHLDKVHVHNVSWHLISTRQLSSPPLVVKSDVTQVLLLGAILLFLMPAFLKVRAHHTFHYRRLSNPRPIYLLVSTMLI</sequence>
<keyword evidence="1" id="KW-1133">Transmembrane helix</keyword>
<evidence type="ECO:0000256" key="1">
    <source>
        <dbReference type="SAM" id="Phobius"/>
    </source>
</evidence>